<proteinExistence type="predicted"/>
<keyword evidence="2" id="KW-1185">Reference proteome</keyword>
<reference evidence="1 2" key="1">
    <citation type="journal article" date="2019" name="New Phytol.">
        <title>Comparative genomics reveals unique wood-decay strategies and fruiting body development in the Schizophyllaceae.</title>
        <authorList>
            <person name="Almasi E."/>
            <person name="Sahu N."/>
            <person name="Krizsan K."/>
            <person name="Balint B."/>
            <person name="Kovacs G.M."/>
            <person name="Kiss B."/>
            <person name="Cseklye J."/>
            <person name="Drula E."/>
            <person name="Henrissat B."/>
            <person name="Nagy I."/>
            <person name="Chovatia M."/>
            <person name="Adam C."/>
            <person name="LaButti K."/>
            <person name="Lipzen A."/>
            <person name="Riley R."/>
            <person name="Grigoriev I.V."/>
            <person name="Nagy L.G."/>
        </authorList>
    </citation>
    <scope>NUCLEOTIDE SEQUENCE [LARGE SCALE GENOMIC DNA]</scope>
    <source>
        <strain evidence="1 2">NL-1724</strain>
    </source>
</reference>
<protein>
    <submittedName>
        <fullName evidence="1">Uncharacterized protein</fullName>
    </submittedName>
</protein>
<accession>A0A550C962</accession>
<evidence type="ECO:0000313" key="1">
    <source>
        <dbReference type="EMBL" id="TRM61333.1"/>
    </source>
</evidence>
<gene>
    <name evidence="1" type="ORF">BD626DRAFT_502174</name>
</gene>
<evidence type="ECO:0000313" key="2">
    <source>
        <dbReference type="Proteomes" id="UP000320762"/>
    </source>
</evidence>
<dbReference type="AlphaFoldDB" id="A0A550C962"/>
<name>A0A550C962_9AGAR</name>
<comment type="caution">
    <text evidence="1">The sequence shown here is derived from an EMBL/GenBank/DDBJ whole genome shotgun (WGS) entry which is preliminary data.</text>
</comment>
<organism evidence="1 2">
    <name type="scientific">Schizophyllum amplum</name>
    <dbReference type="NCBI Taxonomy" id="97359"/>
    <lineage>
        <taxon>Eukaryota</taxon>
        <taxon>Fungi</taxon>
        <taxon>Dikarya</taxon>
        <taxon>Basidiomycota</taxon>
        <taxon>Agaricomycotina</taxon>
        <taxon>Agaricomycetes</taxon>
        <taxon>Agaricomycetidae</taxon>
        <taxon>Agaricales</taxon>
        <taxon>Schizophyllaceae</taxon>
        <taxon>Schizophyllum</taxon>
    </lineage>
</organism>
<dbReference type="Proteomes" id="UP000320762">
    <property type="component" value="Unassembled WGS sequence"/>
</dbReference>
<sequence length="111" mass="12035">MIQLWRSLLAKWASNWARNASTTCRFRQQDVAHLQASSRGSPSVTSAASAWVRNLAPARHSSSFVGTSQISTTVRTCGVAWGNSVYRKLAQADRRLCSQAAPWGKSVNGVG</sequence>
<dbReference type="EMBL" id="VDMD01000017">
    <property type="protein sequence ID" value="TRM61333.1"/>
    <property type="molecule type" value="Genomic_DNA"/>
</dbReference>